<gene>
    <name evidence="3" type="ORF">PMIN01_04341</name>
</gene>
<keyword evidence="4" id="KW-1185">Reference proteome</keyword>
<dbReference type="AlphaFoldDB" id="A0A9P6GIW6"/>
<evidence type="ECO:0000313" key="4">
    <source>
        <dbReference type="Proteomes" id="UP000756921"/>
    </source>
</evidence>
<organism evidence="3 4">
    <name type="scientific">Paraphaeosphaeria minitans</name>
    <dbReference type="NCBI Taxonomy" id="565426"/>
    <lineage>
        <taxon>Eukaryota</taxon>
        <taxon>Fungi</taxon>
        <taxon>Dikarya</taxon>
        <taxon>Ascomycota</taxon>
        <taxon>Pezizomycotina</taxon>
        <taxon>Dothideomycetes</taxon>
        <taxon>Pleosporomycetidae</taxon>
        <taxon>Pleosporales</taxon>
        <taxon>Massarineae</taxon>
        <taxon>Didymosphaeriaceae</taxon>
        <taxon>Paraphaeosphaeria</taxon>
    </lineage>
</organism>
<name>A0A9P6GIW6_9PLEO</name>
<sequence>MSKSSSSAWTWDANRKDHYYVTKDASGNYVYHFQKEQTPVAADPRSTYPTGVVDLGASHCRNDSLAASADPVLAGTIQGTEGWSERLDPSYRMWTGSEAYKFFRIGKVFSMLHVQAASESELKQVNDNISVIKYGERAFSQIRRFVIVEVRRGFVYACPISTYSKRGTTKGGCIPSEHSVVYMAGTNPSVFQGEMLVKQAIRVTPAPSDPHVRMHAASRLHYAKAYLIEMNVKVKDIGDVDPAHLSLLLQYYRYENGIDQSSTYTYSQPQGSSQYGGQGYSQFLQGSSHGNPGYQPPYYGSH</sequence>
<accession>A0A9P6GIW6</accession>
<reference evidence="3" key="1">
    <citation type="journal article" date="2020" name="Mol. Plant Microbe Interact.">
        <title>Genome Sequence of the Biocontrol Agent Coniothyrium minitans strain Conio (IMI 134523).</title>
        <authorList>
            <person name="Patel D."/>
            <person name="Shittu T.A."/>
            <person name="Baroncelli R."/>
            <person name="Muthumeenakshi S."/>
            <person name="Osborne T.H."/>
            <person name="Janganan T.K."/>
            <person name="Sreenivasaprasad S."/>
        </authorList>
    </citation>
    <scope>NUCLEOTIDE SEQUENCE</scope>
    <source>
        <strain evidence="3">Conio</strain>
    </source>
</reference>
<proteinExistence type="predicted"/>
<protein>
    <recommendedName>
        <fullName evidence="2">DUF6590 domain-containing protein</fullName>
    </recommendedName>
</protein>
<evidence type="ECO:0000256" key="1">
    <source>
        <dbReference type="SAM" id="MobiDB-lite"/>
    </source>
</evidence>
<evidence type="ECO:0000259" key="2">
    <source>
        <dbReference type="Pfam" id="PF20233"/>
    </source>
</evidence>
<evidence type="ECO:0000313" key="3">
    <source>
        <dbReference type="EMBL" id="KAF9736562.1"/>
    </source>
</evidence>
<dbReference type="InterPro" id="IPR046497">
    <property type="entry name" value="DUF6590"/>
</dbReference>
<dbReference type="OrthoDB" id="3559580at2759"/>
<feature type="compositionally biased region" description="Low complexity" evidence="1">
    <location>
        <begin position="263"/>
        <end position="273"/>
    </location>
</feature>
<dbReference type="PANTHER" id="PTHR35391">
    <property type="entry name" value="C2H2-TYPE DOMAIN-CONTAINING PROTEIN-RELATED"/>
    <property type="match status" value="1"/>
</dbReference>
<dbReference type="Pfam" id="PF20233">
    <property type="entry name" value="DUF6590"/>
    <property type="match status" value="1"/>
</dbReference>
<dbReference type="Proteomes" id="UP000756921">
    <property type="component" value="Unassembled WGS sequence"/>
</dbReference>
<feature type="domain" description="DUF6590" evidence="2">
    <location>
        <begin position="101"/>
        <end position="249"/>
    </location>
</feature>
<feature type="region of interest" description="Disordered" evidence="1">
    <location>
        <begin position="263"/>
        <end position="302"/>
    </location>
</feature>
<dbReference type="EMBL" id="WJXW01000004">
    <property type="protein sequence ID" value="KAF9736562.1"/>
    <property type="molecule type" value="Genomic_DNA"/>
</dbReference>
<dbReference type="PANTHER" id="PTHR35391:SF5">
    <property type="entry name" value="DUF6590 DOMAIN-CONTAINING PROTEIN"/>
    <property type="match status" value="1"/>
</dbReference>
<comment type="caution">
    <text evidence="3">The sequence shown here is derived from an EMBL/GenBank/DDBJ whole genome shotgun (WGS) entry which is preliminary data.</text>
</comment>